<evidence type="ECO:0000313" key="5">
    <source>
        <dbReference type="Proteomes" id="UP000184608"/>
    </source>
</evidence>
<accession>A0A1M6BET3</accession>
<reference evidence="4 5" key="1">
    <citation type="submission" date="2016-11" db="EMBL/GenBank/DDBJ databases">
        <authorList>
            <person name="Jaros S."/>
            <person name="Januszkiewicz K."/>
            <person name="Wedrychowicz H."/>
        </authorList>
    </citation>
    <scope>NUCLEOTIDE SEQUENCE [LARGE SCALE GENOMIC DNA]</scope>
    <source>
        <strain evidence="4 5">CECT 7868</strain>
    </source>
</reference>
<dbReference type="RefSeq" id="WP_073605397.1">
    <property type="nucleotide sequence ID" value="NZ_FQXZ01000041.1"/>
</dbReference>
<feature type="domain" description="HTH tetR-type" evidence="3">
    <location>
        <begin position="5"/>
        <end position="65"/>
    </location>
</feature>
<dbReference type="InterPro" id="IPR001647">
    <property type="entry name" value="HTH_TetR"/>
</dbReference>
<dbReference type="Gene3D" id="1.10.357.10">
    <property type="entry name" value="Tetracycline Repressor, domain 2"/>
    <property type="match status" value="1"/>
</dbReference>
<dbReference type="PROSITE" id="PS50977">
    <property type="entry name" value="HTH_TETR_2"/>
    <property type="match status" value="1"/>
</dbReference>
<dbReference type="Proteomes" id="UP000184608">
    <property type="component" value="Unassembled WGS sequence"/>
</dbReference>
<dbReference type="Pfam" id="PF00440">
    <property type="entry name" value="TetR_N"/>
    <property type="match status" value="1"/>
</dbReference>
<protein>
    <recommendedName>
        <fullName evidence="3">HTH tetR-type domain-containing protein</fullName>
    </recommendedName>
</protein>
<sequence>MGKREQTEQRILDTFEDILVNEGFQQLKINYVAAKAKVDKVLIYRYFGGLEQLAEKYAESGEFWPTVEESIGQLTLEDFQNDFENAVATLIHQHIQSIRTRKATAAILAWELIESSPAGNVLAKAREAHVQALFSFLLKTGRFDSEFLNAFGAIFGASLNYLIIRSGSESVFAGIPVQTDAGWDMLEAMYTRMALSMLQPH</sequence>
<gene>
    <name evidence="4" type="ORF">VA7868_03779</name>
</gene>
<dbReference type="EMBL" id="FQXZ01000041">
    <property type="protein sequence ID" value="SHI47252.1"/>
    <property type="molecule type" value="Genomic_DNA"/>
</dbReference>
<name>A0A1M6BET3_9VIBR</name>
<dbReference type="STRING" id="1216006.VA7868_03779"/>
<evidence type="ECO:0000256" key="2">
    <source>
        <dbReference type="PROSITE-ProRule" id="PRU00335"/>
    </source>
</evidence>
<feature type="DNA-binding region" description="H-T-H motif" evidence="2">
    <location>
        <begin position="28"/>
        <end position="47"/>
    </location>
</feature>
<dbReference type="GO" id="GO:0003677">
    <property type="term" value="F:DNA binding"/>
    <property type="evidence" value="ECO:0007669"/>
    <property type="project" value="UniProtKB-UniRule"/>
</dbReference>
<evidence type="ECO:0000313" key="4">
    <source>
        <dbReference type="EMBL" id="SHI47252.1"/>
    </source>
</evidence>
<dbReference type="SUPFAM" id="SSF46689">
    <property type="entry name" value="Homeodomain-like"/>
    <property type="match status" value="1"/>
</dbReference>
<evidence type="ECO:0000256" key="1">
    <source>
        <dbReference type="ARBA" id="ARBA00023125"/>
    </source>
</evidence>
<proteinExistence type="predicted"/>
<organism evidence="4 5">
    <name type="scientific">Vibrio aerogenes CECT 7868</name>
    <dbReference type="NCBI Taxonomy" id="1216006"/>
    <lineage>
        <taxon>Bacteria</taxon>
        <taxon>Pseudomonadati</taxon>
        <taxon>Pseudomonadota</taxon>
        <taxon>Gammaproteobacteria</taxon>
        <taxon>Vibrionales</taxon>
        <taxon>Vibrionaceae</taxon>
        <taxon>Vibrio</taxon>
    </lineage>
</organism>
<evidence type="ECO:0000259" key="3">
    <source>
        <dbReference type="PROSITE" id="PS50977"/>
    </source>
</evidence>
<dbReference type="AlphaFoldDB" id="A0A1M6BET3"/>
<keyword evidence="5" id="KW-1185">Reference proteome</keyword>
<keyword evidence="1 2" id="KW-0238">DNA-binding</keyword>
<dbReference type="OrthoDB" id="9796019at2"/>
<dbReference type="InterPro" id="IPR009057">
    <property type="entry name" value="Homeodomain-like_sf"/>
</dbReference>